<comment type="similarity">
    <text evidence="4">Belongs to the YTHDF family.</text>
</comment>
<name>A0A6J0ZUE8_9ROSI</name>
<comment type="subcellular location">
    <subcellularLocation>
        <location evidence="1">Cytoplasm</location>
    </subcellularLocation>
</comment>
<dbReference type="GO" id="GO:1990247">
    <property type="term" value="F:N6-methyladenosine-containing RNA reader activity"/>
    <property type="evidence" value="ECO:0007669"/>
    <property type="project" value="UniProtKB-UniRule"/>
</dbReference>
<comment type="function">
    <text evidence="4">Specifically recognizes and binds N6-methyladenosine (m6A)-containing RNAs, and regulates mRNA stability. M6A is a modification present at internal sites of mRNAs and some non-coding RNAs and plays a role in mRNA stability and processing.</text>
</comment>
<proteinExistence type="inferred from homology"/>
<feature type="compositionally biased region" description="Polar residues" evidence="5">
    <location>
        <begin position="313"/>
        <end position="322"/>
    </location>
</feature>
<dbReference type="PANTHER" id="PTHR12357:SF77">
    <property type="entry name" value="YTH DOMAIN-CONTAINING FAMILY PROTEIN"/>
    <property type="match status" value="1"/>
</dbReference>
<reference evidence="8" key="1">
    <citation type="submission" date="2025-08" db="UniProtKB">
        <authorList>
            <consortium name="RefSeq"/>
        </authorList>
    </citation>
    <scope>IDENTIFICATION</scope>
    <source>
        <tissue evidence="8">Leaf</tissue>
    </source>
</reference>
<dbReference type="RefSeq" id="XP_021278353.1">
    <property type="nucleotide sequence ID" value="XM_021422678.1"/>
</dbReference>
<protein>
    <recommendedName>
        <fullName evidence="4">YTH domain-containing family protein</fullName>
    </recommendedName>
</protein>
<dbReference type="FunFam" id="3.10.590.10:FF:000001">
    <property type="entry name" value="YTH domain family 1, isoform CRA_a"/>
    <property type="match status" value="1"/>
</dbReference>
<dbReference type="OrthoDB" id="306690at2759"/>
<sequence>MNERLRIASTGERPVWPENSMEQLLSPKDERNILANPSPDAATIGPSMDAADYPGASNESADLSIIHPLSACGSHQRVSYGGYGNSTGSWDGYPHFVNADGLHLSPVIYNENQSLLLHAGYGFTPEMSYGQYSPVGTPLPSLLVEGPLYASQQVPFPPTYCPLPASPNVPAAVPVIPTELMTLESSKENMHYGTRSGYLIQYGSYGMGNISGIFGSSAVTSPAAYSQPVGILGSYERRQRSGSSVGHYPHDGSYQSSKFSSASVPFLGPNDQTRFVLDKGKRQERDQDSICISNESQGMDHNRGPRAVKLKGKSTSEQSSRSDNSKIDSAISAIDLDLYNQPDFCTDYENARFFIIKSFSEDNVHKSIKYNVWASTPHGNKKLDAAYCEAKEKKETCPVFLLFSVNASGQFCGVAQMAGPVDFESDADFWQQDRWSGQFPVQWHVIKDVPNNRFRHILLQNNDNKPVTHSRDSQEVNLEQGIEMLKIFKDHDTRTSILDDFVFYDKRERALKERKAREPAFSPVDASYLGAGDSVNQMSHALAQTIRLKEEREGPSREMGCSSGTDALASLANESISQNSDFILVLQLEDKLSSKEVSVVDNGIDHQNSAC</sequence>
<feature type="compositionally biased region" description="Basic and acidic residues" evidence="5">
    <location>
        <begin position="276"/>
        <end position="288"/>
    </location>
</feature>
<dbReference type="GO" id="GO:0005737">
    <property type="term" value="C:cytoplasm"/>
    <property type="evidence" value="ECO:0007669"/>
    <property type="project" value="UniProtKB-SubCell"/>
</dbReference>
<dbReference type="InterPro" id="IPR007275">
    <property type="entry name" value="YTH_domain"/>
</dbReference>
<evidence type="ECO:0000313" key="7">
    <source>
        <dbReference type="Proteomes" id="UP000504621"/>
    </source>
</evidence>
<keyword evidence="3 4" id="KW-0694">RNA-binding</keyword>
<keyword evidence="7" id="KW-1185">Reference proteome</keyword>
<feature type="domain" description="YTH" evidence="6">
    <location>
        <begin position="351"/>
        <end position="488"/>
    </location>
</feature>
<dbReference type="Pfam" id="PF04146">
    <property type="entry name" value="YTH"/>
    <property type="match status" value="1"/>
</dbReference>
<evidence type="ECO:0000259" key="6">
    <source>
        <dbReference type="PROSITE" id="PS50882"/>
    </source>
</evidence>
<dbReference type="PANTHER" id="PTHR12357">
    <property type="entry name" value="YTH YT521-B HOMOLOGY DOMAIN-CONTAINING"/>
    <property type="match status" value="1"/>
</dbReference>
<evidence type="ECO:0000256" key="5">
    <source>
        <dbReference type="SAM" id="MobiDB-lite"/>
    </source>
</evidence>
<evidence type="ECO:0000313" key="8">
    <source>
        <dbReference type="RefSeq" id="XP_021278353.1"/>
    </source>
</evidence>
<gene>
    <name evidence="8" type="primary">LOC110412185</name>
</gene>
<dbReference type="InterPro" id="IPR045168">
    <property type="entry name" value="YTH_prot"/>
</dbReference>
<accession>A0A6J0ZUE8</accession>
<dbReference type="Gene3D" id="3.10.590.10">
    <property type="entry name" value="ph1033 like domains"/>
    <property type="match status" value="1"/>
</dbReference>
<dbReference type="PROSITE" id="PS50882">
    <property type="entry name" value="YTH"/>
    <property type="match status" value="1"/>
</dbReference>
<evidence type="ECO:0000256" key="1">
    <source>
        <dbReference type="ARBA" id="ARBA00004496"/>
    </source>
</evidence>
<feature type="compositionally biased region" description="Polar residues" evidence="5">
    <location>
        <begin position="253"/>
        <end position="263"/>
    </location>
</feature>
<organism evidence="7 8">
    <name type="scientific">Herrania umbratica</name>
    <dbReference type="NCBI Taxonomy" id="108875"/>
    <lineage>
        <taxon>Eukaryota</taxon>
        <taxon>Viridiplantae</taxon>
        <taxon>Streptophyta</taxon>
        <taxon>Embryophyta</taxon>
        <taxon>Tracheophyta</taxon>
        <taxon>Spermatophyta</taxon>
        <taxon>Magnoliopsida</taxon>
        <taxon>eudicotyledons</taxon>
        <taxon>Gunneridae</taxon>
        <taxon>Pentapetalae</taxon>
        <taxon>rosids</taxon>
        <taxon>malvids</taxon>
        <taxon>Malvales</taxon>
        <taxon>Malvaceae</taxon>
        <taxon>Byttnerioideae</taxon>
        <taxon>Herrania</taxon>
    </lineage>
</organism>
<dbReference type="GeneID" id="110412185"/>
<dbReference type="GO" id="GO:0061157">
    <property type="term" value="P:mRNA destabilization"/>
    <property type="evidence" value="ECO:0007669"/>
    <property type="project" value="TreeGrafter"/>
</dbReference>
<dbReference type="CDD" id="cd21134">
    <property type="entry name" value="YTH"/>
    <property type="match status" value="1"/>
</dbReference>
<feature type="region of interest" description="Disordered" evidence="5">
    <location>
        <begin position="238"/>
        <end position="325"/>
    </location>
</feature>
<evidence type="ECO:0000256" key="2">
    <source>
        <dbReference type="ARBA" id="ARBA00022490"/>
    </source>
</evidence>
<dbReference type="GO" id="GO:0003729">
    <property type="term" value="F:mRNA binding"/>
    <property type="evidence" value="ECO:0007669"/>
    <property type="project" value="UniProtKB-UniRule"/>
</dbReference>
<evidence type="ECO:0000256" key="4">
    <source>
        <dbReference type="RuleBase" id="RU369095"/>
    </source>
</evidence>
<dbReference type="AlphaFoldDB" id="A0A6J0ZUE8"/>
<evidence type="ECO:0000256" key="3">
    <source>
        <dbReference type="ARBA" id="ARBA00022884"/>
    </source>
</evidence>
<dbReference type="Proteomes" id="UP000504621">
    <property type="component" value="Unplaced"/>
</dbReference>
<keyword evidence="2" id="KW-0963">Cytoplasm</keyword>